<dbReference type="Gene3D" id="3.40.50.300">
    <property type="entry name" value="P-loop containing nucleotide triphosphate hydrolases"/>
    <property type="match status" value="1"/>
</dbReference>
<dbReference type="PANTHER" id="PTHR33295">
    <property type="entry name" value="ATPASE"/>
    <property type="match status" value="1"/>
</dbReference>
<dbReference type="KEGG" id="hprf:HLPR_05440"/>
<dbReference type="SUPFAM" id="SSF52540">
    <property type="entry name" value="P-loop containing nucleoside triphosphate hydrolases"/>
    <property type="match status" value="1"/>
</dbReference>
<keyword evidence="3" id="KW-1185">Reference proteome</keyword>
<name>A0AAU9E4L5_9FIRM</name>
<accession>A0AAU9E4L5</accession>
<dbReference type="Proteomes" id="UP001321786">
    <property type="component" value="Chromosome"/>
</dbReference>
<feature type="domain" description="AAA" evidence="1">
    <location>
        <begin position="20"/>
        <end position="149"/>
    </location>
</feature>
<organism evidence="2 3">
    <name type="scientific">Helicovermis profundi</name>
    <dbReference type="NCBI Taxonomy" id="3065157"/>
    <lineage>
        <taxon>Bacteria</taxon>
        <taxon>Bacillati</taxon>
        <taxon>Bacillota</taxon>
        <taxon>Clostridia</taxon>
        <taxon>Helicovermis</taxon>
    </lineage>
</organism>
<evidence type="ECO:0000313" key="3">
    <source>
        <dbReference type="Proteomes" id="UP001321786"/>
    </source>
</evidence>
<gene>
    <name evidence="2" type="ORF">HLPR_05440</name>
</gene>
<dbReference type="InterPro" id="IPR041682">
    <property type="entry name" value="AAA_14"/>
</dbReference>
<evidence type="ECO:0000313" key="2">
    <source>
        <dbReference type="EMBL" id="BEP28213.1"/>
    </source>
</evidence>
<evidence type="ECO:0000259" key="1">
    <source>
        <dbReference type="Pfam" id="PF13173"/>
    </source>
</evidence>
<protein>
    <recommendedName>
        <fullName evidence="1">AAA domain-containing protein</fullName>
    </recommendedName>
</protein>
<dbReference type="InterPro" id="IPR027417">
    <property type="entry name" value="P-loop_NTPase"/>
</dbReference>
<dbReference type="Pfam" id="PF13173">
    <property type="entry name" value="AAA_14"/>
    <property type="match status" value="1"/>
</dbReference>
<reference evidence="2 3" key="1">
    <citation type="submission" date="2023-08" db="EMBL/GenBank/DDBJ databases">
        <title>Helicovermis profunda gen. nov., sp. nov., a novel mesophilic, fermentative bacterium within the Bacillota from a deep-sea hydrothermal vent chimney.</title>
        <authorList>
            <person name="Miyazaki U."/>
            <person name="Mizutani D."/>
            <person name="Hashimoto Y."/>
            <person name="Tame A."/>
            <person name="Sawayama S."/>
            <person name="Miyazaki J."/>
            <person name="Takai K."/>
            <person name="Nakagawa S."/>
        </authorList>
    </citation>
    <scope>NUCLEOTIDE SEQUENCE [LARGE SCALE GENOMIC DNA]</scope>
    <source>
        <strain evidence="2 3">S502</strain>
    </source>
</reference>
<sequence>MKSRELYINQLIDYIDTPVIKIIKGIRRCGKSYLLKLLSNHLMNKGVFEKQIIKIDFESIQYESYKDYKALYNYVTDKVTDNKLKTYILIDEIQEVRECEKAVRSFMVDLDCDIYLTGSNAHLLSGELDTYLTGRYVELELYPLSFNEYIDFYEVVENNPNDVEKAFNDYLKYGGFPGLYHMPKEDDLKVQYIKGIYNSVVLKDVIQRNKIRDTELLERIFIYIMDNIGQIFSAKKIADYLRSQGRKVGIESV</sequence>
<dbReference type="EMBL" id="AP028654">
    <property type="protein sequence ID" value="BEP28213.1"/>
    <property type="molecule type" value="Genomic_DNA"/>
</dbReference>
<dbReference type="PANTHER" id="PTHR33295:SF20">
    <property type="entry name" value="ATPASE"/>
    <property type="match status" value="1"/>
</dbReference>
<dbReference type="RefSeq" id="WP_338536544.1">
    <property type="nucleotide sequence ID" value="NZ_AP028654.1"/>
</dbReference>
<proteinExistence type="predicted"/>
<dbReference type="AlphaFoldDB" id="A0AAU9E4L5"/>